<dbReference type="PROSITE" id="PS50177">
    <property type="entry name" value="NTF2_DOMAIN"/>
    <property type="match status" value="1"/>
</dbReference>
<dbReference type="InterPro" id="IPR018222">
    <property type="entry name" value="Nuclear_transport_factor_2_euk"/>
</dbReference>
<name>A0A5E4MGB2_9HEMI</name>
<reference evidence="3 4" key="1">
    <citation type="submission" date="2019-08" db="EMBL/GenBank/DDBJ databases">
        <authorList>
            <person name="Alioto T."/>
            <person name="Alioto T."/>
            <person name="Gomez Garrido J."/>
        </authorList>
    </citation>
    <scope>NUCLEOTIDE SEQUENCE [LARGE SCALE GENOMIC DNA]</scope>
</reference>
<evidence type="ECO:0000313" key="4">
    <source>
        <dbReference type="Proteomes" id="UP000325440"/>
    </source>
</evidence>
<keyword evidence="4" id="KW-1185">Reference proteome</keyword>
<evidence type="ECO:0000256" key="1">
    <source>
        <dbReference type="SAM" id="MobiDB-lite"/>
    </source>
</evidence>
<proteinExistence type="predicted"/>
<dbReference type="AlphaFoldDB" id="A0A5E4MGB2"/>
<dbReference type="Gene3D" id="3.10.450.50">
    <property type="match status" value="1"/>
</dbReference>
<dbReference type="InterPro" id="IPR032710">
    <property type="entry name" value="NTF2-like_dom_sf"/>
</dbReference>
<evidence type="ECO:0000259" key="2">
    <source>
        <dbReference type="PROSITE" id="PS50177"/>
    </source>
</evidence>
<evidence type="ECO:0000313" key="3">
    <source>
        <dbReference type="EMBL" id="VVC31256.1"/>
    </source>
</evidence>
<gene>
    <name evidence="3" type="ORF">CINCED_3A017585</name>
</gene>
<dbReference type="Proteomes" id="UP000325440">
    <property type="component" value="Unassembled WGS sequence"/>
</dbReference>
<accession>A0A5E4MGB2</accession>
<feature type="region of interest" description="Disordered" evidence="1">
    <location>
        <begin position="161"/>
        <end position="189"/>
    </location>
</feature>
<feature type="region of interest" description="Disordered" evidence="1">
    <location>
        <begin position="1"/>
        <end position="24"/>
    </location>
</feature>
<dbReference type="SUPFAM" id="SSF54427">
    <property type="entry name" value="NTF2-like"/>
    <property type="match status" value="1"/>
</dbReference>
<feature type="compositionally biased region" description="Polar residues" evidence="1">
    <location>
        <begin position="171"/>
        <end position="189"/>
    </location>
</feature>
<dbReference type="EMBL" id="CABPRJ010000703">
    <property type="protein sequence ID" value="VVC31256.1"/>
    <property type="molecule type" value="Genomic_DNA"/>
</dbReference>
<organism evidence="3 4">
    <name type="scientific">Cinara cedri</name>
    <dbReference type="NCBI Taxonomy" id="506608"/>
    <lineage>
        <taxon>Eukaryota</taxon>
        <taxon>Metazoa</taxon>
        <taxon>Ecdysozoa</taxon>
        <taxon>Arthropoda</taxon>
        <taxon>Hexapoda</taxon>
        <taxon>Insecta</taxon>
        <taxon>Pterygota</taxon>
        <taxon>Neoptera</taxon>
        <taxon>Paraneoptera</taxon>
        <taxon>Hemiptera</taxon>
        <taxon>Sternorrhyncha</taxon>
        <taxon>Aphidomorpha</taxon>
        <taxon>Aphidoidea</taxon>
        <taxon>Aphididae</taxon>
        <taxon>Lachninae</taxon>
        <taxon>Cinara</taxon>
    </lineage>
</organism>
<protein>
    <submittedName>
        <fullName evidence="3">Nuclear transport factor 2, eukaryote,NTF2-like domain</fullName>
    </submittedName>
</protein>
<feature type="domain" description="NTF2" evidence="2">
    <location>
        <begin position="38"/>
        <end position="149"/>
    </location>
</feature>
<sequence length="339" mass="37568">MENGSEFADPKCESNDNSRTVTTANQDPLSYTEYADRIGSVFSQLYYSVMRSSPEYAHDFYDVNGEYRTIYADGSTVVARTRNQVKSVLMRPTSESDYVIKSVSSMPCGGQSDGLLVDVTGERFIHTFVIEYRPEMILGYAIVVSLTRYVSTVPAADHQTPVTKFPESESPAITGSTSSMSLETRDNCSPNTAACNEPIPENVSNDITINDTVSEKSADIMSVPAEPDFSITATTNKEPDTAAENIRNPVMSSKNISIQEPAISITETVDITEHDIEQERNQKPDIYSEKTSVPAPASTNTAHENIEHKPITKHERMKKHLCNLVLFSAACWVVYRYVL</sequence>